<keyword evidence="3" id="KW-1185">Reference proteome</keyword>
<organism evidence="2 3">
    <name type="scientific">Elysia chlorotica</name>
    <name type="common">Eastern emerald elysia</name>
    <name type="synonym">Sea slug</name>
    <dbReference type="NCBI Taxonomy" id="188477"/>
    <lineage>
        <taxon>Eukaryota</taxon>
        <taxon>Metazoa</taxon>
        <taxon>Spiralia</taxon>
        <taxon>Lophotrochozoa</taxon>
        <taxon>Mollusca</taxon>
        <taxon>Gastropoda</taxon>
        <taxon>Heterobranchia</taxon>
        <taxon>Euthyneura</taxon>
        <taxon>Panpulmonata</taxon>
        <taxon>Sacoglossa</taxon>
        <taxon>Placobranchoidea</taxon>
        <taxon>Plakobranchidae</taxon>
        <taxon>Elysia</taxon>
    </lineage>
</organism>
<dbReference type="PANTHER" id="PTHR46534:SF1">
    <property type="entry name" value="IGGFC-BINDING PROTEIN N-TERMINAL DOMAIN-CONTAINING PROTEIN"/>
    <property type="match status" value="1"/>
</dbReference>
<dbReference type="OrthoDB" id="10545920at2759"/>
<evidence type="ECO:0000256" key="1">
    <source>
        <dbReference type="SAM" id="MobiDB-lite"/>
    </source>
</evidence>
<protein>
    <submittedName>
        <fullName evidence="2">Uncharacterized protein</fullName>
    </submittedName>
</protein>
<reference evidence="2 3" key="1">
    <citation type="submission" date="2019-01" db="EMBL/GenBank/DDBJ databases">
        <title>A draft genome assembly of the solar-powered sea slug Elysia chlorotica.</title>
        <authorList>
            <person name="Cai H."/>
            <person name="Li Q."/>
            <person name="Fang X."/>
            <person name="Li J."/>
            <person name="Curtis N.E."/>
            <person name="Altenburger A."/>
            <person name="Shibata T."/>
            <person name="Feng M."/>
            <person name="Maeda T."/>
            <person name="Schwartz J.A."/>
            <person name="Shigenobu S."/>
            <person name="Lundholm N."/>
            <person name="Nishiyama T."/>
            <person name="Yang H."/>
            <person name="Hasebe M."/>
            <person name="Li S."/>
            <person name="Pierce S.K."/>
            <person name="Wang J."/>
        </authorList>
    </citation>
    <scope>NUCLEOTIDE SEQUENCE [LARGE SCALE GENOMIC DNA]</scope>
    <source>
        <strain evidence="2">EC2010</strain>
        <tissue evidence="2">Whole organism of an adult</tissue>
    </source>
</reference>
<dbReference type="Proteomes" id="UP000271974">
    <property type="component" value="Unassembled WGS sequence"/>
</dbReference>
<dbReference type="AlphaFoldDB" id="A0A433TJ07"/>
<accession>A0A433TJ07</accession>
<sequence length="306" mass="34184">MYYHCPTQLAPYESRTLVMSDSSRGVVRLDSNTPVTVLAGTTSASGKFINKGGNGDLEKTLLPVMPHSMLGRTHVVLRPQRSRSLTLKVTSTEPYTVIGIWYSTGTYQEVVLANEMQTWSQEQTCDLVIQSDRPVVVAQTWKDDNTPSPPLTNILPITQWRNFYNLQTSEVQDPQSPDQKTVSIVIRSKHIPGFIGTSGANLEDVTSGLEWKEIGKTQFSHCSLVLNGKEATQFRHFDPDVTFQIIDASLEGQGTNQYRTQSPFVCGQVSTKAQDADHEPVEDQNSQRNADEVKSRLKRFSFELSN</sequence>
<dbReference type="EMBL" id="RQTK01000334">
    <property type="protein sequence ID" value="RUS81506.1"/>
    <property type="molecule type" value="Genomic_DNA"/>
</dbReference>
<comment type="caution">
    <text evidence="2">The sequence shown here is derived from an EMBL/GenBank/DDBJ whole genome shotgun (WGS) entry which is preliminary data.</text>
</comment>
<evidence type="ECO:0000313" key="2">
    <source>
        <dbReference type="EMBL" id="RUS81506.1"/>
    </source>
</evidence>
<dbReference type="PANTHER" id="PTHR46534">
    <property type="entry name" value="IGGFC_BINDING DOMAIN-CONTAINING PROTEIN"/>
    <property type="match status" value="1"/>
</dbReference>
<name>A0A433TJ07_ELYCH</name>
<feature type="region of interest" description="Disordered" evidence="1">
    <location>
        <begin position="270"/>
        <end position="292"/>
    </location>
</feature>
<proteinExistence type="predicted"/>
<gene>
    <name evidence="2" type="ORF">EGW08_010734</name>
</gene>
<evidence type="ECO:0000313" key="3">
    <source>
        <dbReference type="Proteomes" id="UP000271974"/>
    </source>
</evidence>